<accession>A0A1Z2XPZ4</accession>
<dbReference type="PROSITE" id="PS50893">
    <property type="entry name" value="ABC_TRANSPORTER_2"/>
    <property type="match status" value="1"/>
</dbReference>
<protein>
    <submittedName>
        <fullName evidence="6">ABC transporter ATP-binding protein</fullName>
    </submittedName>
</protein>
<dbReference type="SMART" id="SM00382">
    <property type="entry name" value="AAA"/>
    <property type="match status" value="1"/>
</dbReference>
<evidence type="ECO:0000313" key="6">
    <source>
        <dbReference type="EMBL" id="QQR29799.1"/>
    </source>
</evidence>
<proteinExistence type="predicted"/>
<name>A0A1Z2XPZ4_9FIRM</name>
<dbReference type="CDD" id="cd03230">
    <property type="entry name" value="ABC_DR_subfamily_A"/>
    <property type="match status" value="1"/>
</dbReference>
<keyword evidence="1" id="KW-0813">Transport</keyword>
<reference evidence="5" key="1">
    <citation type="journal article" date="2017" name="Genome Announc.">
        <title>High-Quality Whole-Genome Sequences of the Oligo-Mouse-Microbiota Bacterial Community.</title>
        <authorList>
            <person name="Garzetti D."/>
            <person name="Brugiroux S."/>
            <person name="Bunk B."/>
            <person name="Pukall R."/>
            <person name="McCoy K.D."/>
            <person name="Macpherson A.J."/>
            <person name="Stecher B."/>
        </authorList>
    </citation>
    <scope>NUCLEOTIDE SEQUENCE</scope>
    <source>
        <strain evidence="5">KB18</strain>
    </source>
</reference>
<evidence type="ECO:0000256" key="3">
    <source>
        <dbReference type="ARBA" id="ARBA00022840"/>
    </source>
</evidence>
<dbReference type="InterPro" id="IPR003593">
    <property type="entry name" value="AAA+_ATPase"/>
</dbReference>
<dbReference type="SUPFAM" id="SSF52540">
    <property type="entry name" value="P-loop containing nucleoside triphosphate hydrolases"/>
    <property type="match status" value="1"/>
</dbReference>
<evidence type="ECO:0000313" key="8">
    <source>
        <dbReference type="Proteomes" id="UP000596035"/>
    </source>
</evidence>
<gene>
    <name evidence="5" type="ORF">ADH66_07480</name>
    <name evidence="6" type="ORF">I5Q82_17530</name>
</gene>
<evidence type="ECO:0000256" key="2">
    <source>
        <dbReference type="ARBA" id="ARBA00022741"/>
    </source>
</evidence>
<dbReference type="EMBL" id="CP021422">
    <property type="protein sequence ID" value="ASB40515.1"/>
    <property type="molecule type" value="Genomic_DNA"/>
</dbReference>
<dbReference type="PANTHER" id="PTHR42939:SF1">
    <property type="entry name" value="ABC TRANSPORTER ATP-BINDING PROTEIN ALBC-RELATED"/>
    <property type="match status" value="1"/>
</dbReference>
<dbReference type="Pfam" id="PF00005">
    <property type="entry name" value="ABC_tran"/>
    <property type="match status" value="1"/>
</dbReference>
<evidence type="ECO:0000259" key="4">
    <source>
        <dbReference type="PROSITE" id="PS50893"/>
    </source>
</evidence>
<evidence type="ECO:0000313" key="7">
    <source>
        <dbReference type="Proteomes" id="UP000196710"/>
    </source>
</evidence>
<keyword evidence="2" id="KW-0547">Nucleotide-binding</keyword>
<dbReference type="InterPro" id="IPR027417">
    <property type="entry name" value="P-loop_NTPase"/>
</dbReference>
<reference evidence="6 8" key="3">
    <citation type="submission" date="2020-11" db="EMBL/GenBank/DDBJ databases">
        <title>Closed and high quality bacterial genomes of the OMM12 community.</title>
        <authorList>
            <person name="Marbouty M."/>
            <person name="Lamy-Besnier Q."/>
            <person name="Debarbieux L."/>
            <person name="Koszul R."/>
        </authorList>
    </citation>
    <scope>NUCLEOTIDE SEQUENCE [LARGE SCALE GENOMIC DNA]</scope>
    <source>
        <strain evidence="6 8">KB18</strain>
    </source>
</reference>
<dbReference type="Gene3D" id="3.40.50.300">
    <property type="entry name" value="P-loop containing nucleotide triphosphate hydrolases"/>
    <property type="match status" value="1"/>
</dbReference>
<dbReference type="InterPro" id="IPR051782">
    <property type="entry name" value="ABC_Transporter_VariousFunc"/>
</dbReference>
<dbReference type="RefSeq" id="WP_066533889.1">
    <property type="nucleotide sequence ID" value="NZ_CAQHGX010000014.1"/>
</dbReference>
<dbReference type="AlphaFoldDB" id="A0A1Z2XPZ4"/>
<feature type="domain" description="ABC transporter" evidence="4">
    <location>
        <begin position="2"/>
        <end position="227"/>
    </location>
</feature>
<dbReference type="GO" id="GO:0005524">
    <property type="term" value="F:ATP binding"/>
    <property type="evidence" value="ECO:0007669"/>
    <property type="project" value="UniProtKB-KW"/>
</dbReference>
<keyword evidence="3 6" id="KW-0067">ATP-binding</keyword>
<organism evidence="6 8">
    <name type="scientific">Acutalibacter muris</name>
    <dbReference type="NCBI Taxonomy" id="1796620"/>
    <lineage>
        <taxon>Bacteria</taxon>
        <taxon>Bacillati</taxon>
        <taxon>Bacillota</taxon>
        <taxon>Clostridia</taxon>
        <taxon>Eubacteriales</taxon>
        <taxon>Acutalibacteraceae</taxon>
        <taxon>Acutalibacter</taxon>
    </lineage>
</organism>
<dbReference type="Proteomes" id="UP000196710">
    <property type="component" value="Chromosome"/>
</dbReference>
<dbReference type="Proteomes" id="UP000596035">
    <property type="component" value="Chromosome"/>
</dbReference>
<dbReference type="EMBL" id="CP065321">
    <property type="protein sequence ID" value="QQR29799.1"/>
    <property type="molecule type" value="Genomic_DNA"/>
</dbReference>
<sequence length="300" mass="33562">MIKCKQLTKRFGEFAALNSVDLSVQTGSIFGLVGSNGAGKSTLLRTLAGVYRPDGGEATVNSQQVFENREIKSKLRFVPDELRLPRGCTLLSMGRQLSGLYPAWDEAWFTELCMRFPVNEKARFQTLSKGNKRQAGLILALASRPEVLLLDEIFDGLDPVVRKLVKQLIAQEVADRQMTVVLASHNLREMEDFCDTLALLHKGGLILEKELDELSLHLQRVQAVFTQAPPIEQLKQRLCITTFEQTGSLITFVARGTREDVLKTLDEFEPTFKETVPLSLEEVFISEMEAAGYDIDKILG</sequence>
<dbReference type="GO" id="GO:0016887">
    <property type="term" value="F:ATP hydrolysis activity"/>
    <property type="evidence" value="ECO:0007669"/>
    <property type="project" value="InterPro"/>
</dbReference>
<dbReference type="PANTHER" id="PTHR42939">
    <property type="entry name" value="ABC TRANSPORTER ATP-BINDING PROTEIN ALBC-RELATED"/>
    <property type="match status" value="1"/>
</dbReference>
<evidence type="ECO:0000313" key="5">
    <source>
        <dbReference type="EMBL" id="ASB40515.1"/>
    </source>
</evidence>
<evidence type="ECO:0000256" key="1">
    <source>
        <dbReference type="ARBA" id="ARBA00022448"/>
    </source>
</evidence>
<dbReference type="InterPro" id="IPR003439">
    <property type="entry name" value="ABC_transporter-like_ATP-bd"/>
</dbReference>
<dbReference type="KEGG" id="amur:ADH66_07480"/>
<keyword evidence="7" id="KW-1185">Reference proteome</keyword>
<reference evidence="7" key="2">
    <citation type="submission" date="2017-05" db="EMBL/GenBank/DDBJ databases">
        <title>Improved OligoMM genomes.</title>
        <authorList>
            <person name="Garzetti D."/>
        </authorList>
    </citation>
    <scope>NUCLEOTIDE SEQUENCE [LARGE SCALE GENOMIC DNA]</scope>
    <source>
        <strain evidence="7">KB18</strain>
    </source>
</reference>